<evidence type="ECO:0000313" key="2">
    <source>
        <dbReference type="EMBL" id="RMZ97791.1"/>
    </source>
</evidence>
<feature type="compositionally biased region" description="Low complexity" evidence="1">
    <location>
        <begin position="55"/>
        <end position="68"/>
    </location>
</feature>
<dbReference type="Proteomes" id="UP000276133">
    <property type="component" value="Unassembled WGS sequence"/>
</dbReference>
<gene>
    <name evidence="2" type="ORF">BpHYR1_036262</name>
</gene>
<sequence>MFGLVGHVFGHVGKVVRPRCSAISAKMFDKSIILNVEANTTSPTHPTHKTYSVNPSDPSDSSPSHSTRPTPPIHHLLSQPI</sequence>
<comment type="caution">
    <text evidence="2">The sequence shown here is derived from an EMBL/GenBank/DDBJ whole genome shotgun (WGS) entry which is preliminary data.</text>
</comment>
<reference evidence="2 3" key="1">
    <citation type="journal article" date="2018" name="Sci. Rep.">
        <title>Genomic signatures of local adaptation to the degree of environmental predictability in rotifers.</title>
        <authorList>
            <person name="Franch-Gras L."/>
            <person name="Hahn C."/>
            <person name="Garcia-Roger E.M."/>
            <person name="Carmona M.J."/>
            <person name="Serra M."/>
            <person name="Gomez A."/>
        </authorList>
    </citation>
    <scope>NUCLEOTIDE SEQUENCE [LARGE SCALE GENOMIC DNA]</scope>
    <source>
        <strain evidence="2">HYR1</strain>
    </source>
</reference>
<feature type="compositionally biased region" description="Polar residues" evidence="1">
    <location>
        <begin position="38"/>
        <end position="54"/>
    </location>
</feature>
<feature type="region of interest" description="Disordered" evidence="1">
    <location>
        <begin position="38"/>
        <end position="81"/>
    </location>
</feature>
<evidence type="ECO:0000256" key="1">
    <source>
        <dbReference type="SAM" id="MobiDB-lite"/>
    </source>
</evidence>
<keyword evidence="3" id="KW-1185">Reference proteome</keyword>
<evidence type="ECO:0000313" key="3">
    <source>
        <dbReference type="Proteomes" id="UP000276133"/>
    </source>
</evidence>
<organism evidence="2 3">
    <name type="scientific">Brachionus plicatilis</name>
    <name type="common">Marine rotifer</name>
    <name type="synonym">Brachionus muelleri</name>
    <dbReference type="NCBI Taxonomy" id="10195"/>
    <lineage>
        <taxon>Eukaryota</taxon>
        <taxon>Metazoa</taxon>
        <taxon>Spiralia</taxon>
        <taxon>Gnathifera</taxon>
        <taxon>Rotifera</taxon>
        <taxon>Eurotatoria</taxon>
        <taxon>Monogononta</taxon>
        <taxon>Pseudotrocha</taxon>
        <taxon>Ploima</taxon>
        <taxon>Brachionidae</taxon>
        <taxon>Brachionus</taxon>
    </lineage>
</organism>
<dbReference type="EMBL" id="REGN01011178">
    <property type="protein sequence ID" value="RMZ97791.1"/>
    <property type="molecule type" value="Genomic_DNA"/>
</dbReference>
<proteinExistence type="predicted"/>
<accession>A0A3M7PFA3</accession>
<protein>
    <submittedName>
        <fullName evidence="2">Uncharacterized protein</fullName>
    </submittedName>
</protein>
<name>A0A3M7PFA3_BRAPC</name>
<dbReference type="AlphaFoldDB" id="A0A3M7PFA3"/>